<reference evidence="1 2" key="1">
    <citation type="submission" date="2017-07" db="EMBL/GenBank/DDBJ databases">
        <title>Draft whole genome sequences of clinical Proprionibacteriaceae strains.</title>
        <authorList>
            <person name="Bernier A.-M."/>
            <person name="Bernard K."/>
            <person name="Domingo M.-C."/>
        </authorList>
    </citation>
    <scope>NUCLEOTIDE SEQUENCE [LARGE SCALE GENOMIC DNA]</scope>
    <source>
        <strain evidence="1 2">NML 030167</strain>
    </source>
</reference>
<accession>A0A255GES4</accession>
<organism evidence="1 2">
    <name type="scientific">Enemella evansiae</name>
    <dbReference type="NCBI Taxonomy" id="2016499"/>
    <lineage>
        <taxon>Bacteria</taxon>
        <taxon>Bacillati</taxon>
        <taxon>Actinomycetota</taxon>
        <taxon>Actinomycetes</taxon>
        <taxon>Propionibacteriales</taxon>
        <taxon>Propionibacteriaceae</taxon>
        <taxon>Enemella</taxon>
    </lineage>
</organism>
<evidence type="ECO:0000313" key="1">
    <source>
        <dbReference type="EMBL" id="OYO14340.1"/>
    </source>
</evidence>
<comment type="caution">
    <text evidence="1">The sequence shown here is derived from an EMBL/GenBank/DDBJ whole genome shotgun (WGS) entry which is preliminary data.</text>
</comment>
<protein>
    <submittedName>
        <fullName evidence="1">Mesaconyl-C4 CoA hydratase</fullName>
    </submittedName>
</protein>
<sequence>MTEQLTRTEVLAPEPAEALAALLDIDPPADELLPPLWHWLHLLPRPRTADLSPDGHPITGIPAPPGPGRRRMFAGGRITTLRPLRLGVPATRVTEVVDVREKQGRSGPLTFATVRSTISQADRPGVVEEQDIVYRAPGGAALPAEDPEPSKESWPGPRLELGVDEALLFRFSALTFNAHRIHYDLGWAAHEGYAGLVVHGPLQTLLMAELLRREGIDLVGHTFTHRLLAPLVGVPRPLVAAAGTDGLAAGVRAGDGADLVSAVASRSTPG</sequence>
<proteinExistence type="predicted"/>
<dbReference type="Proteomes" id="UP000215896">
    <property type="component" value="Unassembled WGS sequence"/>
</dbReference>
<dbReference type="OrthoDB" id="7183822at2"/>
<dbReference type="EMBL" id="NMVO01000012">
    <property type="protein sequence ID" value="OYO14340.1"/>
    <property type="molecule type" value="Genomic_DNA"/>
</dbReference>
<dbReference type="SUPFAM" id="SSF54637">
    <property type="entry name" value="Thioesterase/thiol ester dehydrase-isomerase"/>
    <property type="match status" value="1"/>
</dbReference>
<dbReference type="Gene3D" id="3.10.129.10">
    <property type="entry name" value="Hotdog Thioesterase"/>
    <property type="match status" value="2"/>
</dbReference>
<dbReference type="AlphaFoldDB" id="A0A255GES4"/>
<dbReference type="RefSeq" id="WP_094405198.1">
    <property type="nucleotide sequence ID" value="NZ_NMVO01000012.1"/>
</dbReference>
<name>A0A255GES4_9ACTN</name>
<dbReference type="InterPro" id="IPR052741">
    <property type="entry name" value="Mitochondrial_HTD2"/>
</dbReference>
<keyword evidence="2" id="KW-1185">Reference proteome</keyword>
<dbReference type="PANTHER" id="PTHR28152">
    <property type="entry name" value="HYDROXYACYL-THIOESTER DEHYDRATASE TYPE 2, MITOCHONDRIAL"/>
    <property type="match status" value="1"/>
</dbReference>
<dbReference type="PANTHER" id="PTHR28152:SF1">
    <property type="entry name" value="HYDROXYACYL-THIOESTER DEHYDRATASE TYPE 2, MITOCHONDRIAL"/>
    <property type="match status" value="1"/>
</dbReference>
<dbReference type="InterPro" id="IPR029069">
    <property type="entry name" value="HotDog_dom_sf"/>
</dbReference>
<evidence type="ECO:0000313" key="2">
    <source>
        <dbReference type="Proteomes" id="UP000215896"/>
    </source>
</evidence>
<dbReference type="GO" id="GO:0019171">
    <property type="term" value="F:(3R)-hydroxyacyl-[acyl-carrier-protein] dehydratase activity"/>
    <property type="evidence" value="ECO:0007669"/>
    <property type="project" value="TreeGrafter"/>
</dbReference>
<gene>
    <name evidence="1" type="ORF">CGZ94_06895</name>
</gene>